<keyword evidence="1" id="KW-0001">2Fe-2S</keyword>
<dbReference type="FunFam" id="3.40.30.10:FF:000005">
    <property type="entry name" value="Glutaredoxin 5"/>
    <property type="match status" value="1"/>
</dbReference>
<dbReference type="Gene3D" id="3.40.30.10">
    <property type="entry name" value="Glutaredoxin"/>
    <property type="match status" value="1"/>
</dbReference>
<dbReference type="EMBL" id="JAFCMP010000153">
    <property type="protein sequence ID" value="KAG5184741.1"/>
    <property type="molecule type" value="Genomic_DNA"/>
</dbReference>
<keyword evidence="2" id="KW-0479">Metal-binding</keyword>
<accession>A0A835Z0J8</accession>
<evidence type="ECO:0000259" key="7">
    <source>
        <dbReference type="Pfam" id="PF00462"/>
    </source>
</evidence>
<comment type="caution">
    <text evidence="8">The sequence shown here is derived from an EMBL/GenBank/DDBJ whole genome shotgun (WGS) entry which is preliminary data.</text>
</comment>
<dbReference type="PANTHER" id="PTHR10293">
    <property type="entry name" value="GLUTAREDOXIN FAMILY MEMBER"/>
    <property type="match status" value="1"/>
</dbReference>
<proteinExistence type="predicted"/>
<dbReference type="PROSITE" id="PS51354">
    <property type="entry name" value="GLUTAREDOXIN_2"/>
    <property type="match status" value="1"/>
</dbReference>
<evidence type="ECO:0000256" key="2">
    <source>
        <dbReference type="ARBA" id="ARBA00022723"/>
    </source>
</evidence>
<dbReference type="SUPFAM" id="SSF52833">
    <property type="entry name" value="Thioredoxin-like"/>
    <property type="match status" value="1"/>
</dbReference>
<feature type="region of interest" description="Disordered" evidence="6">
    <location>
        <begin position="53"/>
        <end position="78"/>
    </location>
</feature>
<dbReference type="AlphaFoldDB" id="A0A835Z0J8"/>
<evidence type="ECO:0000256" key="4">
    <source>
        <dbReference type="ARBA" id="ARBA00023014"/>
    </source>
</evidence>
<evidence type="ECO:0000313" key="9">
    <source>
        <dbReference type="Proteomes" id="UP000664859"/>
    </source>
</evidence>
<name>A0A835Z0J8_9STRA</name>
<reference evidence="8" key="1">
    <citation type="submission" date="2021-02" db="EMBL/GenBank/DDBJ databases">
        <title>First Annotated Genome of the Yellow-green Alga Tribonema minus.</title>
        <authorList>
            <person name="Mahan K.M."/>
        </authorList>
    </citation>
    <scope>NUCLEOTIDE SEQUENCE</scope>
    <source>
        <strain evidence="8">UTEX B ZZ1240</strain>
    </source>
</reference>
<dbReference type="Pfam" id="PF00462">
    <property type="entry name" value="Glutaredoxin"/>
    <property type="match status" value="1"/>
</dbReference>
<organism evidence="8 9">
    <name type="scientific">Tribonema minus</name>
    <dbReference type="NCBI Taxonomy" id="303371"/>
    <lineage>
        <taxon>Eukaryota</taxon>
        <taxon>Sar</taxon>
        <taxon>Stramenopiles</taxon>
        <taxon>Ochrophyta</taxon>
        <taxon>PX clade</taxon>
        <taxon>Xanthophyceae</taxon>
        <taxon>Tribonematales</taxon>
        <taxon>Tribonemataceae</taxon>
        <taxon>Tribonema</taxon>
    </lineage>
</organism>
<dbReference type="InterPro" id="IPR004480">
    <property type="entry name" value="Monothiol_GRX-rel"/>
</dbReference>
<dbReference type="InterPro" id="IPR036249">
    <property type="entry name" value="Thioredoxin-like_sf"/>
</dbReference>
<sequence length="187" mass="20616">MQAVRAFSRSGSQLRRPCLTAARSAVAATRAFSTARIRPAVAVAAQHQWRQARSFAASSQDKDSDDDFKPKRKEVPEGDAEIHDMIAQQVRDNKLMVYMKGTPSAPACGFSMQVVRILHAQGVDFSSINILDYPAIREGVKKFSDWPTIPQVYLNGEFVGGCDIMTQMHKSGELETMLKEAGLVQGK</sequence>
<dbReference type="InterPro" id="IPR002109">
    <property type="entry name" value="Glutaredoxin"/>
</dbReference>
<feature type="compositionally biased region" description="Basic and acidic residues" evidence="6">
    <location>
        <begin position="67"/>
        <end position="78"/>
    </location>
</feature>
<evidence type="ECO:0000256" key="1">
    <source>
        <dbReference type="ARBA" id="ARBA00022714"/>
    </source>
</evidence>
<keyword evidence="5" id="KW-0676">Redox-active center</keyword>
<evidence type="ECO:0000256" key="5">
    <source>
        <dbReference type="ARBA" id="ARBA00023284"/>
    </source>
</evidence>
<dbReference type="PANTHER" id="PTHR10293:SF16">
    <property type="entry name" value="GLUTAREDOXIN-RELATED PROTEIN 5, MITOCHONDRIAL"/>
    <property type="match status" value="1"/>
</dbReference>
<dbReference type="GO" id="GO:0005759">
    <property type="term" value="C:mitochondrial matrix"/>
    <property type="evidence" value="ECO:0007669"/>
    <property type="project" value="TreeGrafter"/>
</dbReference>
<evidence type="ECO:0000313" key="8">
    <source>
        <dbReference type="EMBL" id="KAG5184741.1"/>
    </source>
</evidence>
<dbReference type="NCBIfam" id="TIGR00365">
    <property type="entry name" value="Grx4 family monothiol glutaredoxin"/>
    <property type="match status" value="1"/>
</dbReference>
<evidence type="ECO:0000256" key="3">
    <source>
        <dbReference type="ARBA" id="ARBA00023004"/>
    </source>
</evidence>
<keyword evidence="9" id="KW-1185">Reference proteome</keyword>
<gene>
    <name evidence="8" type="ORF">JKP88DRAFT_354378</name>
</gene>
<dbReference type="CDD" id="cd03028">
    <property type="entry name" value="GRX_PICOT_like"/>
    <property type="match status" value="1"/>
</dbReference>
<dbReference type="GO" id="GO:0046872">
    <property type="term" value="F:metal ion binding"/>
    <property type="evidence" value="ECO:0007669"/>
    <property type="project" value="UniProtKB-KW"/>
</dbReference>
<dbReference type="Proteomes" id="UP000664859">
    <property type="component" value="Unassembled WGS sequence"/>
</dbReference>
<evidence type="ECO:0000256" key="6">
    <source>
        <dbReference type="SAM" id="MobiDB-lite"/>
    </source>
</evidence>
<keyword evidence="3" id="KW-0408">Iron</keyword>
<protein>
    <submittedName>
        <fullName evidence="8">Monothiol glutaredoxin-5, mitochondrial</fullName>
    </submittedName>
</protein>
<dbReference type="InterPro" id="IPR033658">
    <property type="entry name" value="GRX_PICOT-like"/>
</dbReference>
<keyword evidence="4" id="KW-0411">Iron-sulfur</keyword>
<dbReference type="GO" id="GO:0051537">
    <property type="term" value="F:2 iron, 2 sulfur cluster binding"/>
    <property type="evidence" value="ECO:0007669"/>
    <property type="project" value="UniProtKB-KW"/>
</dbReference>
<dbReference type="OrthoDB" id="415696at2759"/>
<feature type="domain" description="Glutaredoxin" evidence="7">
    <location>
        <begin position="96"/>
        <end position="159"/>
    </location>
</feature>